<dbReference type="Pfam" id="PF18962">
    <property type="entry name" value="Por_Secre_tail"/>
    <property type="match status" value="1"/>
</dbReference>
<evidence type="ECO:0000259" key="1">
    <source>
        <dbReference type="Pfam" id="PF18962"/>
    </source>
</evidence>
<dbReference type="Gene3D" id="2.60.40.10">
    <property type="entry name" value="Immunoglobulins"/>
    <property type="match status" value="1"/>
</dbReference>
<reference evidence="2 3" key="1">
    <citation type="submission" date="2019-01" db="EMBL/GenBank/DDBJ databases">
        <title>Lacibacter sp. strain TTM-7.</title>
        <authorList>
            <person name="Chen W.-M."/>
        </authorList>
    </citation>
    <scope>NUCLEOTIDE SEQUENCE [LARGE SCALE GENOMIC DNA]</scope>
    <source>
        <strain evidence="2 3">TTM-7</strain>
    </source>
</reference>
<dbReference type="EMBL" id="SDHW01000002">
    <property type="protein sequence ID" value="RXK60945.1"/>
    <property type="molecule type" value="Genomic_DNA"/>
</dbReference>
<dbReference type="Proteomes" id="UP000290204">
    <property type="component" value="Unassembled WGS sequence"/>
</dbReference>
<sequence>MLKKYNLSSAKNLPMRIALTILLIAFLQSPLLAQTITVGGQCMASNIVLNKIADVNGRSAYQGTGTVDGIAGVTVSVYWMGAPDNLWVLDFDGQPFYYETCNTSEPTGTANGSCPWNETSPGACIGAAPLFISGVVALPVELVGFSAQKNNSNDVDLKWKTATENNNKGFDVQHSTDAVNWTTIAFVNGKGNAATESNYLFTDKEAVAGKNYYRLLQIDFDGNKKYSSIANVELPSKAYYAITNNPGKGIYQVRLTSAVKVELSVLDLSGRRLINTTVGMGVQEINISNYPAGTYLLQLRRGDELITEKLVKQ</sequence>
<comment type="caution">
    <text evidence="2">The sequence shown here is derived from an EMBL/GenBank/DDBJ whole genome shotgun (WGS) entry which is preliminary data.</text>
</comment>
<dbReference type="SUPFAM" id="SSF49785">
    <property type="entry name" value="Galactose-binding domain-like"/>
    <property type="match status" value="1"/>
</dbReference>
<accession>A0A4V1M7R0</accession>
<dbReference type="InterPro" id="IPR008979">
    <property type="entry name" value="Galactose-bd-like_sf"/>
</dbReference>
<gene>
    <name evidence="2" type="ORF">ESA94_10850</name>
</gene>
<keyword evidence="3" id="KW-1185">Reference proteome</keyword>
<proteinExistence type="predicted"/>
<evidence type="ECO:0000313" key="2">
    <source>
        <dbReference type="EMBL" id="RXK60945.1"/>
    </source>
</evidence>
<dbReference type="InterPro" id="IPR026444">
    <property type="entry name" value="Secre_tail"/>
</dbReference>
<protein>
    <submittedName>
        <fullName evidence="2">T9SS type A sorting domain-containing protein</fullName>
    </submittedName>
</protein>
<dbReference type="OrthoDB" id="9765957at2"/>
<organism evidence="2 3">
    <name type="scientific">Lacibacter luteus</name>
    <dbReference type="NCBI Taxonomy" id="2508719"/>
    <lineage>
        <taxon>Bacteria</taxon>
        <taxon>Pseudomonadati</taxon>
        <taxon>Bacteroidota</taxon>
        <taxon>Chitinophagia</taxon>
        <taxon>Chitinophagales</taxon>
        <taxon>Chitinophagaceae</taxon>
        <taxon>Lacibacter</taxon>
    </lineage>
</organism>
<evidence type="ECO:0000313" key="3">
    <source>
        <dbReference type="Proteomes" id="UP000290204"/>
    </source>
</evidence>
<name>A0A4V1M7R0_9BACT</name>
<feature type="domain" description="Secretion system C-terminal sorting" evidence="1">
    <location>
        <begin position="245"/>
        <end position="311"/>
    </location>
</feature>
<dbReference type="InterPro" id="IPR013783">
    <property type="entry name" value="Ig-like_fold"/>
</dbReference>
<dbReference type="NCBIfam" id="TIGR04183">
    <property type="entry name" value="Por_Secre_tail"/>
    <property type="match status" value="1"/>
</dbReference>
<dbReference type="AlphaFoldDB" id="A0A4V1M7R0"/>